<feature type="active site" evidence="3">
    <location>
        <position position="100"/>
    </location>
</feature>
<organism evidence="5 6">
    <name type="scientific">Saccharopolyspora shandongensis</name>
    <dbReference type="NCBI Taxonomy" id="418495"/>
    <lineage>
        <taxon>Bacteria</taxon>
        <taxon>Bacillati</taxon>
        <taxon>Actinomycetota</taxon>
        <taxon>Actinomycetes</taxon>
        <taxon>Pseudonocardiales</taxon>
        <taxon>Pseudonocardiaceae</taxon>
        <taxon>Saccharopolyspora</taxon>
    </lineage>
</organism>
<keyword evidence="1" id="KW-0479">Metal-binding</keyword>
<dbReference type="InterPro" id="IPR050072">
    <property type="entry name" value="Peptidase_M20A"/>
</dbReference>
<evidence type="ECO:0000256" key="1">
    <source>
        <dbReference type="ARBA" id="ARBA00022723"/>
    </source>
</evidence>
<protein>
    <submittedName>
        <fullName evidence="5">Glutamate carboxypeptidase</fullName>
    </submittedName>
</protein>
<evidence type="ECO:0000256" key="3">
    <source>
        <dbReference type="PIRSR" id="PIRSR037238-1"/>
    </source>
</evidence>
<feature type="active site" description="Proton acceptor" evidence="3">
    <location>
        <position position="161"/>
    </location>
</feature>
<dbReference type="PANTHER" id="PTHR43808:SF9">
    <property type="entry name" value="BLL0789 PROTEIN"/>
    <property type="match status" value="1"/>
</dbReference>
<feature type="domain" description="Peptidase M20 dimerisation" evidence="4">
    <location>
        <begin position="196"/>
        <end position="286"/>
    </location>
</feature>
<dbReference type="PANTHER" id="PTHR43808">
    <property type="entry name" value="ACETYLORNITHINE DEACETYLASE"/>
    <property type="match status" value="1"/>
</dbReference>
<dbReference type="SUPFAM" id="SSF55031">
    <property type="entry name" value="Bacterial exopeptidase dimerisation domain"/>
    <property type="match status" value="1"/>
</dbReference>
<dbReference type="Gene3D" id="3.40.630.10">
    <property type="entry name" value="Zn peptidases"/>
    <property type="match status" value="1"/>
</dbReference>
<evidence type="ECO:0000313" key="5">
    <source>
        <dbReference type="EMBL" id="SDW03567.1"/>
    </source>
</evidence>
<keyword evidence="5" id="KW-0121">Carboxypeptidase</keyword>
<dbReference type="Gene3D" id="3.30.70.360">
    <property type="match status" value="1"/>
</dbReference>
<reference evidence="6" key="1">
    <citation type="submission" date="2016-10" db="EMBL/GenBank/DDBJ databases">
        <authorList>
            <person name="Varghese N."/>
            <person name="Submissions S."/>
        </authorList>
    </citation>
    <scope>NUCLEOTIDE SEQUENCE [LARGE SCALE GENOMIC DNA]</scope>
    <source>
        <strain evidence="6">CGMCC 4.3530</strain>
    </source>
</reference>
<evidence type="ECO:0000313" key="6">
    <source>
        <dbReference type="Proteomes" id="UP000199529"/>
    </source>
</evidence>
<keyword evidence="2" id="KW-0378">Hydrolase</keyword>
<sequence>MNHSQSRKAHDLSAKPLSTWCRDRLDDLLGDVSMLVHQESPSSEKALLDKTADSITTWLRDRLGAPSQLTRHEHAEHGDLLEVTYAGSTEAPVLMIGHYDTVWPAGTVDGWPFAVREDGTATGPGIYDMKTGLVTGVWALLALRAFDLPCPTVRFMFNGDEELGSPMSRPHIERAAPDCLATLVLEPGVGWDVKAERKGVGIFTVTAHGVEAHSGNNATDGASAVHALAEIIHRLAGEADHERGTTVNVGTMSGGTARNVIAGKAGCLIDIRISDQAEADRIDAVFAGLRGSDPRVRLEVEGRWSRPPMRLTPESRRLFDLADEVAASVRAPLEPISVGGGSDANFVSALGLPVLDGLGASGDGAHALHEHVIVDDIPDRVALVAGLLRRIADDAS</sequence>
<accession>A0A1H2Q8K0</accession>
<dbReference type="InterPro" id="IPR011650">
    <property type="entry name" value="Peptidase_M20_dimer"/>
</dbReference>
<evidence type="ECO:0000259" key="4">
    <source>
        <dbReference type="Pfam" id="PF07687"/>
    </source>
</evidence>
<dbReference type="STRING" id="418495.SAMN05216215_100129"/>
<keyword evidence="6" id="KW-1185">Reference proteome</keyword>
<dbReference type="GO" id="GO:0046872">
    <property type="term" value="F:metal ion binding"/>
    <property type="evidence" value="ECO:0007669"/>
    <property type="project" value="UniProtKB-KW"/>
</dbReference>
<dbReference type="AlphaFoldDB" id="A0A1H2Q8K0"/>
<dbReference type="Pfam" id="PF01546">
    <property type="entry name" value="Peptidase_M20"/>
    <property type="match status" value="1"/>
</dbReference>
<proteinExistence type="predicted"/>
<dbReference type="Proteomes" id="UP000199529">
    <property type="component" value="Unassembled WGS sequence"/>
</dbReference>
<dbReference type="PIRSF" id="PIRSF037238">
    <property type="entry name" value="Carboxypeptidase_G2"/>
    <property type="match status" value="1"/>
</dbReference>
<dbReference type="EMBL" id="FNOK01000001">
    <property type="protein sequence ID" value="SDW03567.1"/>
    <property type="molecule type" value="Genomic_DNA"/>
</dbReference>
<dbReference type="InterPro" id="IPR017150">
    <property type="entry name" value="Pept_M20_glutamate_carboxypep"/>
</dbReference>
<dbReference type="Pfam" id="PF07687">
    <property type="entry name" value="M20_dimer"/>
    <property type="match status" value="1"/>
</dbReference>
<dbReference type="SUPFAM" id="SSF53187">
    <property type="entry name" value="Zn-dependent exopeptidases"/>
    <property type="match status" value="1"/>
</dbReference>
<dbReference type="GO" id="GO:0004180">
    <property type="term" value="F:carboxypeptidase activity"/>
    <property type="evidence" value="ECO:0007669"/>
    <property type="project" value="UniProtKB-KW"/>
</dbReference>
<gene>
    <name evidence="5" type="ORF">SAMN05216215_100129</name>
</gene>
<evidence type="ECO:0000256" key="2">
    <source>
        <dbReference type="ARBA" id="ARBA00022801"/>
    </source>
</evidence>
<name>A0A1H2Q8K0_9PSEU</name>
<dbReference type="InterPro" id="IPR036264">
    <property type="entry name" value="Bact_exopeptidase_dim_dom"/>
</dbReference>
<dbReference type="InterPro" id="IPR002933">
    <property type="entry name" value="Peptidase_M20"/>
</dbReference>
<keyword evidence="5" id="KW-0645">Protease</keyword>
<dbReference type="CDD" id="cd03885">
    <property type="entry name" value="M20_CPDG2"/>
    <property type="match status" value="1"/>
</dbReference>